<comment type="similarity">
    <text evidence="1">Belongs to the ribosome association toxin RatA family.</text>
</comment>
<feature type="domain" description="Coenzyme Q-binding protein COQ10 START" evidence="3">
    <location>
        <begin position="10"/>
        <end position="134"/>
    </location>
</feature>
<dbReference type="GO" id="GO:0045333">
    <property type="term" value="P:cellular respiration"/>
    <property type="evidence" value="ECO:0007669"/>
    <property type="project" value="InterPro"/>
</dbReference>
<organism evidence="4 5">
    <name type="scientific">Acidihalobacter ferrooxydans</name>
    <dbReference type="NCBI Taxonomy" id="1765967"/>
    <lineage>
        <taxon>Bacteria</taxon>
        <taxon>Pseudomonadati</taxon>
        <taxon>Pseudomonadota</taxon>
        <taxon>Gammaproteobacteria</taxon>
        <taxon>Chromatiales</taxon>
        <taxon>Ectothiorhodospiraceae</taxon>
        <taxon>Acidihalobacter</taxon>
    </lineage>
</organism>
<name>A0A1P8UEF1_9GAMM</name>
<accession>A0A1P8UEF1</accession>
<dbReference type="InterPro" id="IPR023393">
    <property type="entry name" value="START-like_dom_sf"/>
</dbReference>
<keyword evidence="4" id="KW-0830">Ubiquinone</keyword>
<keyword evidence="2" id="KW-1277">Toxin-antitoxin system</keyword>
<dbReference type="GO" id="GO:0048039">
    <property type="term" value="F:ubiquinone binding"/>
    <property type="evidence" value="ECO:0007669"/>
    <property type="project" value="InterPro"/>
</dbReference>
<sequence length="145" mass="16482">MTTLSRSALVAYEPQEMYALVNDIEHYPEFLPWCRSTQVHARSDDEVRATIEIAKGSVRKSFTTRNHMQTGKMIEVGLVDGPFSHLHGFWRFDRLGDTACKVSLDMEFDFSNRLLGLAIGPVFSQIVISLVDAFVKRARDVYGPR</sequence>
<evidence type="ECO:0000259" key="3">
    <source>
        <dbReference type="Pfam" id="PF03364"/>
    </source>
</evidence>
<dbReference type="CDD" id="cd07813">
    <property type="entry name" value="COQ10p_like"/>
    <property type="match status" value="1"/>
</dbReference>
<dbReference type="EMBL" id="CP019434">
    <property type="protein sequence ID" value="APZ42227.1"/>
    <property type="molecule type" value="Genomic_DNA"/>
</dbReference>
<dbReference type="SUPFAM" id="SSF55961">
    <property type="entry name" value="Bet v1-like"/>
    <property type="match status" value="1"/>
</dbReference>
<evidence type="ECO:0000313" key="4">
    <source>
        <dbReference type="EMBL" id="APZ42227.1"/>
    </source>
</evidence>
<proteinExistence type="inferred from homology"/>
<dbReference type="RefSeq" id="WP_076835703.1">
    <property type="nucleotide sequence ID" value="NZ_CP019434.1"/>
</dbReference>
<dbReference type="KEGG" id="afy:BW247_03235"/>
<dbReference type="PANTHER" id="PTHR12901">
    <property type="entry name" value="SPERM PROTEIN HOMOLOG"/>
    <property type="match status" value="1"/>
</dbReference>
<dbReference type="STRING" id="1765967.BW247_03235"/>
<dbReference type="InterPro" id="IPR005031">
    <property type="entry name" value="COQ10_START"/>
</dbReference>
<dbReference type="AlphaFoldDB" id="A0A1P8UEF1"/>
<dbReference type="Proteomes" id="UP000243807">
    <property type="component" value="Chromosome"/>
</dbReference>
<dbReference type="PANTHER" id="PTHR12901:SF10">
    <property type="entry name" value="COENZYME Q-BINDING PROTEIN COQ10, MITOCHONDRIAL"/>
    <property type="match status" value="1"/>
</dbReference>
<evidence type="ECO:0000256" key="1">
    <source>
        <dbReference type="ARBA" id="ARBA00008918"/>
    </source>
</evidence>
<reference evidence="4 5" key="1">
    <citation type="submission" date="2017-01" db="EMBL/GenBank/DDBJ databases">
        <title>Draft sequence of Acidihalobacter ferrooxidans strain DSM 14175 (strain V8).</title>
        <authorList>
            <person name="Khaleque H.N."/>
            <person name="Ramsay J.P."/>
            <person name="Murphy R.J.T."/>
            <person name="Kaksonen A.H."/>
            <person name="Boxall N.J."/>
            <person name="Watkin E.L.J."/>
        </authorList>
    </citation>
    <scope>NUCLEOTIDE SEQUENCE [LARGE SCALE GENOMIC DNA]</scope>
    <source>
        <strain evidence="4 5">V8</strain>
    </source>
</reference>
<evidence type="ECO:0000256" key="2">
    <source>
        <dbReference type="ARBA" id="ARBA00022649"/>
    </source>
</evidence>
<keyword evidence="5" id="KW-1185">Reference proteome</keyword>
<protein>
    <submittedName>
        <fullName evidence="4">Ubiquinone-binding protein</fullName>
    </submittedName>
</protein>
<dbReference type="InterPro" id="IPR044996">
    <property type="entry name" value="COQ10-like"/>
</dbReference>
<dbReference type="Gene3D" id="3.30.530.20">
    <property type="match status" value="1"/>
</dbReference>
<gene>
    <name evidence="4" type="ORF">BW247_03235</name>
</gene>
<dbReference type="OrthoDB" id="9804759at2"/>
<dbReference type="Pfam" id="PF03364">
    <property type="entry name" value="Polyketide_cyc"/>
    <property type="match status" value="1"/>
</dbReference>
<evidence type="ECO:0000313" key="5">
    <source>
        <dbReference type="Proteomes" id="UP000243807"/>
    </source>
</evidence>